<accession>A0A4Q1BW99</accession>
<dbReference type="InterPro" id="IPR027417">
    <property type="entry name" value="P-loop_NTPase"/>
</dbReference>
<evidence type="ECO:0000256" key="13">
    <source>
        <dbReference type="SAM" id="MobiDB-lite"/>
    </source>
</evidence>
<evidence type="ECO:0000256" key="3">
    <source>
        <dbReference type="ARBA" id="ARBA00022692"/>
    </source>
</evidence>
<reference evidence="16 17" key="1">
    <citation type="submission" date="2016-06" db="EMBL/GenBank/DDBJ databases">
        <title>Evolution of pathogenesis and genome organization in the Tremellales.</title>
        <authorList>
            <person name="Cuomo C."/>
            <person name="Litvintseva A."/>
            <person name="Heitman J."/>
            <person name="Chen Y."/>
            <person name="Sun S."/>
            <person name="Springer D."/>
            <person name="Dromer F."/>
            <person name="Young S."/>
            <person name="Zeng Q."/>
            <person name="Chapman S."/>
            <person name="Gujja S."/>
            <person name="Saif S."/>
            <person name="Birren B."/>
        </authorList>
    </citation>
    <scope>NUCLEOTIDE SEQUENCE [LARGE SCALE GENOMIC DNA]</scope>
    <source>
        <strain evidence="16 17">ATCC 28783</strain>
    </source>
</reference>
<evidence type="ECO:0008006" key="18">
    <source>
        <dbReference type="Google" id="ProtNLM"/>
    </source>
</evidence>
<dbReference type="SMART" id="SM01024">
    <property type="entry name" value="BCS1_N"/>
    <property type="match status" value="1"/>
</dbReference>
<dbReference type="STRING" id="5217.A0A4Q1BW99"/>
<dbReference type="Gene3D" id="3.40.50.300">
    <property type="entry name" value="P-loop containing nucleotide triphosphate hydrolases"/>
    <property type="match status" value="1"/>
</dbReference>
<evidence type="ECO:0000259" key="14">
    <source>
        <dbReference type="SMART" id="SM00382"/>
    </source>
</evidence>
<comment type="similarity">
    <text evidence="2">Belongs to the AAA ATPase family. BCS1 subfamily.</text>
</comment>
<comment type="caution">
    <text evidence="16">The sequence shown here is derived from an EMBL/GenBank/DDBJ whole genome shotgun (WGS) entry which is preliminary data.</text>
</comment>
<dbReference type="AlphaFoldDB" id="A0A4Q1BW99"/>
<dbReference type="Pfam" id="PF00004">
    <property type="entry name" value="AAA"/>
    <property type="match status" value="1"/>
</dbReference>
<keyword evidence="9" id="KW-0496">Mitochondrion</keyword>
<evidence type="ECO:0000256" key="12">
    <source>
        <dbReference type="RuleBase" id="RU003651"/>
    </source>
</evidence>
<name>A0A4Q1BW99_TREME</name>
<evidence type="ECO:0000256" key="2">
    <source>
        <dbReference type="ARBA" id="ARBA00007448"/>
    </source>
</evidence>
<feature type="region of interest" description="Disordered" evidence="13">
    <location>
        <begin position="318"/>
        <end position="345"/>
    </location>
</feature>
<keyword evidence="3" id="KW-0812">Transmembrane</keyword>
<keyword evidence="8" id="KW-1133">Transmembrane helix</keyword>
<dbReference type="Pfam" id="PF25426">
    <property type="entry name" value="AAA_lid_BCS1"/>
    <property type="match status" value="1"/>
</dbReference>
<dbReference type="InterPro" id="IPR014851">
    <property type="entry name" value="BCS1_N"/>
</dbReference>
<evidence type="ECO:0000256" key="7">
    <source>
        <dbReference type="ARBA" id="ARBA00022840"/>
    </source>
</evidence>
<dbReference type="SUPFAM" id="SSF52540">
    <property type="entry name" value="P-loop containing nucleoside triphosphate hydrolases"/>
    <property type="match status" value="1"/>
</dbReference>
<evidence type="ECO:0000256" key="5">
    <source>
        <dbReference type="ARBA" id="ARBA00022792"/>
    </source>
</evidence>
<evidence type="ECO:0000256" key="1">
    <source>
        <dbReference type="ARBA" id="ARBA00004434"/>
    </source>
</evidence>
<dbReference type="InParanoid" id="A0A4Q1BW99"/>
<evidence type="ECO:0000256" key="8">
    <source>
        <dbReference type="ARBA" id="ARBA00022989"/>
    </source>
</evidence>
<keyword evidence="4 12" id="KW-0547">Nucleotide-binding</keyword>
<comment type="subcellular location">
    <subcellularLocation>
        <location evidence="1">Mitochondrion inner membrane</location>
        <topology evidence="1">Single-pass membrane protein</topology>
    </subcellularLocation>
</comment>
<dbReference type="PANTHER" id="PTHR23070">
    <property type="entry name" value="BCS1 AAA-TYPE ATPASE"/>
    <property type="match status" value="1"/>
</dbReference>
<keyword evidence="6" id="KW-0378">Hydrolase</keyword>
<evidence type="ECO:0000256" key="11">
    <source>
        <dbReference type="ARBA" id="ARBA00048778"/>
    </source>
</evidence>
<dbReference type="SMART" id="SM00382">
    <property type="entry name" value="AAA"/>
    <property type="match status" value="1"/>
</dbReference>
<organism evidence="16 17">
    <name type="scientific">Tremella mesenterica</name>
    <name type="common">Jelly fungus</name>
    <dbReference type="NCBI Taxonomy" id="5217"/>
    <lineage>
        <taxon>Eukaryota</taxon>
        <taxon>Fungi</taxon>
        <taxon>Dikarya</taxon>
        <taxon>Basidiomycota</taxon>
        <taxon>Agaricomycotina</taxon>
        <taxon>Tremellomycetes</taxon>
        <taxon>Tremellales</taxon>
        <taxon>Tremellaceae</taxon>
        <taxon>Tremella</taxon>
    </lineage>
</organism>
<dbReference type="EMBL" id="SDIL01000002">
    <property type="protein sequence ID" value="RXK42352.1"/>
    <property type="molecule type" value="Genomic_DNA"/>
</dbReference>
<feature type="domain" description="BCS1 N-terminal" evidence="15">
    <location>
        <begin position="29"/>
        <end position="218"/>
    </location>
</feature>
<evidence type="ECO:0000259" key="15">
    <source>
        <dbReference type="SMART" id="SM01024"/>
    </source>
</evidence>
<dbReference type="InterPro" id="IPR050747">
    <property type="entry name" value="Mitochondrial_chaperone_BCS1"/>
</dbReference>
<sequence>MRNLLATLSIQIQGFLVAYPVLQDGLKLTAVALGWQMVQAFWKFVSGSLMSEFTSTASVQEHDMAYQWLLHFLTLHVRDHTEEKPTFWAVLLGAIWPSGNKTPTHVAVQTRWMKGYGEMDEAHVLFRPSSETPQYIHFKGKTIKIRSVQISEGMEAHQWFFMSTFLGSTALFKDFIAAARMYYNNKDRGQLRILLPDRLGGLCWRNTDPRPARRWDSVILPKCMKDNLLYDVMEFLREEKFYRERGQPWRRGYMLYGLPGTGKSSMIAALASTLDVDLYNLSLSASWMDDSALTTLINDMSGRSILLMEDIDCALRDREEDKDSTNDSNEKDKKQNGTKKEREKSRVTLSGLLNALDGVAASEGRLLFCTTNHLDRIDPAIKRAGRCDVLIEFKHTTKEQIRELFLHFYASRPPSIPPTPEDTSPEISDEKKLLLSTLALTPPPTPSYEETINISELADKFAADIPVDSTTSSALQGYMMRYKRRPVEAVAGVKAWVEAGFPQLPVTVSYERDMETLSE</sequence>
<evidence type="ECO:0000256" key="10">
    <source>
        <dbReference type="ARBA" id="ARBA00023136"/>
    </source>
</evidence>
<gene>
    <name evidence="16" type="ORF">M231_00342</name>
</gene>
<dbReference type="GO" id="GO:0016887">
    <property type="term" value="F:ATP hydrolysis activity"/>
    <property type="evidence" value="ECO:0007669"/>
    <property type="project" value="InterPro"/>
</dbReference>
<dbReference type="OrthoDB" id="10251412at2759"/>
<comment type="catalytic activity">
    <reaction evidence="11">
        <text>ATP + H2O = ADP + phosphate + H(+)</text>
        <dbReference type="Rhea" id="RHEA:13065"/>
        <dbReference type="ChEBI" id="CHEBI:15377"/>
        <dbReference type="ChEBI" id="CHEBI:15378"/>
        <dbReference type="ChEBI" id="CHEBI:30616"/>
        <dbReference type="ChEBI" id="CHEBI:43474"/>
        <dbReference type="ChEBI" id="CHEBI:456216"/>
    </reaction>
    <physiologicalReaction direction="left-to-right" evidence="11">
        <dbReference type="Rhea" id="RHEA:13066"/>
    </physiologicalReaction>
</comment>
<evidence type="ECO:0000313" key="17">
    <source>
        <dbReference type="Proteomes" id="UP000289152"/>
    </source>
</evidence>
<dbReference type="InterPro" id="IPR003959">
    <property type="entry name" value="ATPase_AAA_core"/>
</dbReference>
<keyword evidence="17" id="KW-1185">Reference proteome</keyword>
<keyword evidence="10" id="KW-0472">Membrane</keyword>
<protein>
    <recommendedName>
        <fullName evidence="18">Mitochondrial chaperone BCS1</fullName>
    </recommendedName>
</protein>
<keyword evidence="5" id="KW-0999">Mitochondrion inner membrane</keyword>
<dbReference type="VEuPathDB" id="FungiDB:TREMEDRAFT_39838"/>
<evidence type="ECO:0000256" key="4">
    <source>
        <dbReference type="ARBA" id="ARBA00022741"/>
    </source>
</evidence>
<dbReference type="InterPro" id="IPR003593">
    <property type="entry name" value="AAA+_ATPase"/>
</dbReference>
<dbReference type="InterPro" id="IPR003960">
    <property type="entry name" value="ATPase_AAA_CS"/>
</dbReference>
<dbReference type="Pfam" id="PF08740">
    <property type="entry name" value="BCS1_N"/>
    <property type="match status" value="1"/>
</dbReference>
<dbReference type="GO" id="GO:0005524">
    <property type="term" value="F:ATP binding"/>
    <property type="evidence" value="ECO:0007669"/>
    <property type="project" value="UniProtKB-KW"/>
</dbReference>
<evidence type="ECO:0000256" key="9">
    <source>
        <dbReference type="ARBA" id="ARBA00023128"/>
    </source>
</evidence>
<dbReference type="GO" id="GO:0005743">
    <property type="term" value="C:mitochondrial inner membrane"/>
    <property type="evidence" value="ECO:0007669"/>
    <property type="project" value="UniProtKB-SubCell"/>
</dbReference>
<dbReference type="PROSITE" id="PS00674">
    <property type="entry name" value="AAA"/>
    <property type="match status" value="1"/>
</dbReference>
<feature type="domain" description="AAA+ ATPase" evidence="14">
    <location>
        <begin position="249"/>
        <end position="395"/>
    </location>
</feature>
<evidence type="ECO:0000313" key="16">
    <source>
        <dbReference type="EMBL" id="RXK42352.1"/>
    </source>
</evidence>
<proteinExistence type="inferred from homology"/>
<dbReference type="InterPro" id="IPR057495">
    <property type="entry name" value="AAA_lid_BCS1"/>
</dbReference>
<evidence type="ECO:0000256" key="6">
    <source>
        <dbReference type="ARBA" id="ARBA00022801"/>
    </source>
</evidence>
<dbReference type="Proteomes" id="UP000289152">
    <property type="component" value="Unassembled WGS sequence"/>
</dbReference>
<keyword evidence="7 12" id="KW-0067">ATP-binding</keyword>